<evidence type="ECO:0000256" key="6">
    <source>
        <dbReference type="ARBA" id="ARBA00038076"/>
    </source>
</evidence>
<accession>A0A2K9PPX3</accession>
<sequence>MFDLDLWREIFQSINKNRTRSLLSGFTVTFAILLFAILFGISNGLQNTFEEAFKDDATNSIFINSGRTTKAHKGLQAGRRITFKNKDFDYVKDEFGNKIEFITARIYRNVQASFQNEQNTYDLRAVHPDHQFLEKTLIKEGRYINQNDVNNRTKVVVIGKLVEEDLFLRTKALGKYLNLSGVQYKVVGVFTDDGGDSEERKIYMPVSTAQRLYGNNDYIDQINLTYNPEMNYDKAIAFGNQITKKLKDRFSVAKSDQRAVRVRNMAEASKNVQQFSFILGIIIFIIGSGTLVAGVVGISNIMIFIVKERTKEIGIRKALGASPRSIVSIILIECIIITGIAGYVGLLLGIGILEWMGPSLKTYFIKDPAVSTSLVVGATITLIIAGAIAGYFPAKKASKIKPIVALRND</sequence>
<feature type="transmembrane region" description="Helical" evidence="7">
    <location>
        <begin position="277"/>
        <end position="305"/>
    </location>
</feature>
<feature type="transmembrane region" description="Helical" evidence="7">
    <location>
        <begin position="326"/>
        <end position="353"/>
    </location>
</feature>
<organism evidence="10 11">
    <name type="scientific">Flavivirga eckloniae</name>
    <dbReference type="NCBI Taxonomy" id="1803846"/>
    <lineage>
        <taxon>Bacteria</taxon>
        <taxon>Pseudomonadati</taxon>
        <taxon>Bacteroidota</taxon>
        <taxon>Flavobacteriia</taxon>
        <taxon>Flavobacteriales</taxon>
        <taxon>Flavobacteriaceae</taxon>
        <taxon>Flavivirga</taxon>
    </lineage>
</organism>
<dbReference type="Pfam" id="PF12704">
    <property type="entry name" value="MacB_PCD"/>
    <property type="match status" value="1"/>
</dbReference>
<evidence type="ECO:0000256" key="4">
    <source>
        <dbReference type="ARBA" id="ARBA00022989"/>
    </source>
</evidence>
<gene>
    <name evidence="10" type="ORF">C1H87_09260</name>
</gene>
<comment type="similarity">
    <text evidence="6">Belongs to the ABC-4 integral membrane protein family.</text>
</comment>
<dbReference type="KEGG" id="fek:C1H87_09260"/>
<dbReference type="PANTHER" id="PTHR30572:SF4">
    <property type="entry name" value="ABC TRANSPORTER PERMEASE YTRF"/>
    <property type="match status" value="1"/>
</dbReference>
<evidence type="ECO:0000313" key="10">
    <source>
        <dbReference type="EMBL" id="AUP78878.1"/>
    </source>
</evidence>
<keyword evidence="10" id="KW-0067">ATP-binding</keyword>
<dbReference type="GO" id="GO:0005524">
    <property type="term" value="F:ATP binding"/>
    <property type="evidence" value="ECO:0007669"/>
    <property type="project" value="UniProtKB-KW"/>
</dbReference>
<evidence type="ECO:0000313" key="11">
    <source>
        <dbReference type="Proteomes" id="UP000235826"/>
    </source>
</evidence>
<keyword evidence="10" id="KW-0547">Nucleotide-binding</keyword>
<name>A0A2K9PPX3_9FLAO</name>
<keyword evidence="2" id="KW-1003">Cell membrane</keyword>
<dbReference type="OrthoDB" id="9770036at2"/>
<dbReference type="Proteomes" id="UP000235826">
    <property type="component" value="Chromosome"/>
</dbReference>
<dbReference type="GO" id="GO:0022857">
    <property type="term" value="F:transmembrane transporter activity"/>
    <property type="evidence" value="ECO:0007669"/>
    <property type="project" value="TreeGrafter"/>
</dbReference>
<feature type="domain" description="ABC3 transporter permease C-terminal" evidence="8">
    <location>
        <begin position="285"/>
        <end position="402"/>
    </location>
</feature>
<keyword evidence="3 7" id="KW-0812">Transmembrane</keyword>
<evidence type="ECO:0000259" key="8">
    <source>
        <dbReference type="Pfam" id="PF02687"/>
    </source>
</evidence>
<keyword evidence="5 7" id="KW-0472">Membrane</keyword>
<dbReference type="InterPro" id="IPR025857">
    <property type="entry name" value="MacB_PCD"/>
</dbReference>
<evidence type="ECO:0000259" key="9">
    <source>
        <dbReference type="Pfam" id="PF12704"/>
    </source>
</evidence>
<dbReference type="InterPro" id="IPR050250">
    <property type="entry name" value="Macrolide_Exporter_MacB"/>
</dbReference>
<proteinExistence type="inferred from homology"/>
<comment type="subcellular location">
    <subcellularLocation>
        <location evidence="1">Cell membrane</location>
        <topology evidence="1">Multi-pass membrane protein</topology>
    </subcellularLocation>
</comment>
<dbReference type="PANTHER" id="PTHR30572">
    <property type="entry name" value="MEMBRANE COMPONENT OF TRANSPORTER-RELATED"/>
    <property type="match status" value="1"/>
</dbReference>
<protein>
    <submittedName>
        <fullName evidence="10">ABC transporter ATP-binding protein</fullName>
    </submittedName>
</protein>
<keyword evidence="4 7" id="KW-1133">Transmembrane helix</keyword>
<dbReference type="Pfam" id="PF02687">
    <property type="entry name" value="FtsX"/>
    <property type="match status" value="1"/>
</dbReference>
<dbReference type="AlphaFoldDB" id="A0A2K9PPX3"/>
<evidence type="ECO:0000256" key="7">
    <source>
        <dbReference type="SAM" id="Phobius"/>
    </source>
</evidence>
<dbReference type="EMBL" id="CP025791">
    <property type="protein sequence ID" value="AUP78878.1"/>
    <property type="molecule type" value="Genomic_DNA"/>
</dbReference>
<reference evidence="10 11" key="1">
    <citation type="submission" date="2018-01" db="EMBL/GenBank/DDBJ databases">
        <title>Complete genome sequence of Flavivirga eckloniae ECD14 isolated from seaweed Ecklonia cava.</title>
        <authorList>
            <person name="Lee J.H."/>
            <person name="Baik K.S."/>
            <person name="Seong C.N."/>
        </authorList>
    </citation>
    <scope>NUCLEOTIDE SEQUENCE [LARGE SCALE GENOMIC DNA]</scope>
    <source>
        <strain evidence="10 11">ECD14</strain>
    </source>
</reference>
<keyword evidence="11" id="KW-1185">Reference proteome</keyword>
<feature type="domain" description="MacB-like periplasmic core" evidence="9">
    <location>
        <begin position="21"/>
        <end position="235"/>
    </location>
</feature>
<evidence type="ECO:0000256" key="1">
    <source>
        <dbReference type="ARBA" id="ARBA00004651"/>
    </source>
</evidence>
<dbReference type="InterPro" id="IPR003838">
    <property type="entry name" value="ABC3_permease_C"/>
</dbReference>
<feature type="transmembrane region" description="Helical" evidence="7">
    <location>
        <begin position="21"/>
        <end position="41"/>
    </location>
</feature>
<dbReference type="GO" id="GO:0005886">
    <property type="term" value="C:plasma membrane"/>
    <property type="evidence" value="ECO:0007669"/>
    <property type="project" value="UniProtKB-SubCell"/>
</dbReference>
<evidence type="ECO:0000256" key="5">
    <source>
        <dbReference type="ARBA" id="ARBA00023136"/>
    </source>
</evidence>
<evidence type="ECO:0000256" key="3">
    <source>
        <dbReference type="ARBA" id="ARBA00022692"/>
    </source>
</evidence>
<feature type="transmembrane region" description="Helical" evidence="7">
    <location>
        <begin position="373"/>
        <end position="392"/>
    </location>
</feature>
<evidence type="ECO:0000256" key="2">
    <source>
        <dbReference type="ARBA" id="ARBA00022475"/>
    </source>
</evidence>
<dbReference type="RefSeq" id="WP_102755533.1">
    <property type="nucleotide sequence ID" value="NZ_CP025791.1"/>
</dbReference>